<evidence type="ECO:0000256" key="4">
    <source>
        <dbReference type="SAM" id="MobiDB-lite"/>
    </source>
</evidence>
<organism evidence="5 6">
    <name type="scientific">Babesia caballi</name>
    <dbReference type="NCBI Taxonomy" id="5871"/>
    <lineage>
        <taxon>Eukaryota</taxon>
        <taxon>Sar</taxon>
        <taxon>Alveolata</taxon>
        <taxon>Apicomplexa</taxon>
        <taxon>Aconoidasida</taxon>
        <taxon>Piroplasmida</taxon>
        <taxon>Babesiidae</taxon>
        <taxon>Babesia</taxon>
    </lineage>
</organism>
<accession>A0AAV4LZD6</accession>
<evidence type="ECO:0000256" key="2">
    <source>
        <dbReference type="ARBA" id="ARBA00022525"/>
    </source>
</evidence>
<keyword evidence="6" id="KW-1185">Reference proteome</keyword>
<keyword evidence="3 5" id="KW-0176">Collagen</keyword>
<evidence type="ECO:0000313" key="5">
    <source>
        <dbReference type="EMBL" id="GIX65581.1"/>
    </source>
</evidence>
<reference evidence="5 6" key="1">
    <citation type="submission" date="2021-06" db="EMBL/GenBank/DDBJ databases">
        <title>Genome sequence of Babesia caballi.</title>
        <authorList>
            <person name="Yamagishi J."/>
            <person name="Kidaka T."/>
            <person name="Ochi A."/>
        </authorList>
    </citation>
    <scope>NUCLEOTIDE SEQUENCE [LARGE SCALE GENOMIC DNA]</scope>
    <source>
        <strain evidence="5">USDA-D6B2</strain>
    </source>
</reference>
<name>A0AAV4LZD6_BABCB</name>
<evidence type="ECO:0000256" key="1">
    <source>
        <dbReference type="ARBA" id="ARBA00004613"/>
    </source>
</evidence>
<proteinExistence type="predicted"/>
<comment type="subcellular location">
    <subcellularLocation>
        <location evidence="1">Secreted</location>
    </subcellularLocation>
</comment>
<dbReference type="PANTHER" id="PTHR15427:SF52">
    <property type="entry name" value="C1Q DOMAIN-CONTAINING PROTEIN"/>
    <property type="match status" value="1"/>
</dbReference>
<feature type="compositionally biased region" description="Basic and acidic residues" evidence="4">
    <location>
        <begin position="829"/>
        <end position="843"/>
    </location>
</feature>
<dbReference type="InterPro" id="IPR050392">
    <property type="entry name" value="Collagen/C1q_domain"/>
</dbReference>
<dbReference type="Pfam" id="PF01391">
    <property type="entry name" value="Collagen"/>
    <property type="match status" value="1"/>
</dbReference>
<feature type="compositionally biased region" description="Low complexity" evidence="4">
    <location>
        <begin position="814"/>
        <end position="828"/>
    </location>
</feature>
<dbReference type="AlphaFoldDB" id="A0AAV4LZD6"/>
<dbReference type="RefSeq" id="XP_067717650.1">
    <property type="nucleotide sequence ID" value="XM_067861549.1"/>
</dbReference>
<feature type="compositionally biased region" description="Polar residues" evidence="4">
    <location>
        <begin position="844"/>
        <end position="853"/>
    </location>
</feature>
<evidence type="ECO:0000313" key="6">
    <source>
        <dbReference type="Proteomes" id="UP001497744"/>
    </source>
</evidence>
<dbReference type="InterPro" id="IPR008160">
    <property type="entry name" value="Collagen"/>
</dbReference>
<feature type="compositionally biased region" description="Low complexity" evidence="4">
    <location>
        <begin position="747"/>
        <end position="760"/>
    </location>
</feature>
<gene>
    <name evidence="5" type="ORF">BcabD6B2_50160</name>
</gene>
<dbReference type="GO" id="GO:0005576">
    <property type="term" value="C:extracellular region"/>
    <property type="evidence" value="ECO:0007669"/>
    <property type="project" value="UniProtKB-SubCell"/>
</dbReference>
<comment type="caution">
    <text evidence="5">The sequence shown here is derived from an EMBL/GenBank/DDBJ whole genome shotgun (WGS) entry which is preliminary data.</text>
</comment>
<protein>
    <submittedName>
        <fullName evidence="5">Collagen alpha-1(I) chain protein</fullName>
    </submittedName>
</protein>
<dbReference type="EMBL" id="BPLF01000005">
    <property type="protein sequence ID" value="GIX65581.1"/>
    <property type="molecule type" value="Genomic_DNA"/>
</dbReference>
<sequence length="895" mass="96298">MACCSDISKPATLKDALDFSGVLYANQALKQGVGQELEKRVRSVLELDDTPQSVSDKGSIQDNFNEVLNHLDKLRKEIVGSGGQKTYGMYEDLKSSSGDVKCVETCVHRLLVTIPQLYATLSFLTFQVDEDAEGLGGGGWADQWGGEENYVLTDDSTLMHWLKSHDTGLASSVGSSSDSSPTLLPGGFGNEINKNHESALATLLKDMTSDGDPGTAGYLQYLVLDIAVITKYSHYSVATLIAVLKALCEGSEQKFKNHIKEYIGLEDVLNKLSNNLKLLTPGESGNADAYLTALFEGSASKYSGHMKEEYFDSHMEWLNRDLRAIIGSLKSLRTDCEKWSKEKLSSAKISGPFSYGFSISDQSKNWDNFKGQIPGATDTLTSDLETLQRIIENHFNASVCTWTSGSLKPVSDDFPKSGTSVTVNYVPVPTNLKDAIDWVLRVSGGDGFNKDTYGVRHLANEMKELLQAADVDDFKLDSSRLSSIIISFAEGLKAFIGYNGQRQPDGNTGIASRQYRSSYYENAKRNIVNDVRDSKQKCAKILLGFASLFYYAMTYLYWRCANVDWLQHEWDAMYFNGESILGPGYKGNALSVFMAAVGYTKKGHLSRKSGDDVMQKMAETFTELNSTDMDGSNSSYSMYLQGVQQKGQKAFHSNPEKCPLYSLHAAAKAYWESQSPESKGISEAFNTIGEYFEKLSTPDSYETLQQIVKDLADNVKIFVTPPGSSGVGSISALNPESSDPDSKGPHTQGSSVTGSETSGGDAATGVGQRGHQQEQQRQQPQQETPAAEAVSPTGPAGKSGDRGEAGPAGPAGPIGPVGARGPAGPQGPRGDKGETGERGDGGTKDQTLTTPPHATSSVASAAGTVAAIVVAGGTAAVYFNVGGLGTILRGLLRIH</sequence>
<dbReference type="PANTHER" id="PTHR15427">
    <property type="entry name" value="EMILIN ELASTIN MICROFIBRIL INTERFACE-LOCATED PROTEIN ELASTIN MICROFIBRIL INTERFACER"/>
    <property type="match status" value="1"/>
</dbReference>
<dbReference type="Proteomes" id="UP001497744">
    <property type="component" value="Unassembled WGS sequence"/>
</dbReference>
<dbReference type="GeneID" id="94197062"/>
<evidence type="ECO:0000256" key="3">
    <source>
        <dbReference type="ARBA" id="ARBA00023119"/>
    </source>
</evidence>
<feature type="compositionally biased region" description="Low complexity" evidence="4">
    <location>
        <begin position="769"/>
        <end position="783"/>
    </location>
</feature>
<feature type="compositionally biased region" description="Polar residues" evidence="4">
    <location>
        <begin position="727"/>
        <end position="737"/>
    </location>
</feature>
<feature type="region of interest" description="Disordered" evidence="4">
    <location>
        <begin position="720"/>
        <end position="859"/>
    </location>
</feature>
<keyword evidence="2" id="KW-0964">Secreted</keyword>